<dbReference type="PRINTS" id="PR00039">
    <property type="entry name" value="HTHLYSR"/>
</dbReference>
<dbReference type="GO" id="GO:0003700">
    <property type="term" value="F:DNA-binding transcription factor activity"/>
    <property type="evidence" value="ECO:0007669"/>
    <property type="project" value="InterPro"/>
</dbReference>
<dbReference type="SUPFAM" id="SSF46785">
    <property type="entry name" value="Winged helix' DNA-binding domain"/>
    <property type="match status" value="1"/>
</dbReference>
<sequence length="313" mass="34780">MLITLDLRQIRYFIALFEEGSITRAAERLHVVQPAVSMQIRKLEAEYGLTLFDRTSQGVLPNEIARDFYKICLRVMEDVETAHHFLVGANGRVMGDIAVGVPPTLSLGTMARIVRRYCERFPEVKLRILEGYSSSIVSWLESGEIDIGVLTNEYSETKLFSRPLIEEELFAVAAKNHPKIRASSINGREFAALDVILPSEPNLLRRLIDTSFAEAGVTLKPVLEIDSLATVLELVRNGYATLLPGHAIADLLDRFDLQALPVAEPVIKRKLIACYNSQKLLSKAAEAFIDTLREDLSQYGKAADDTAAPEPLA</sequence>
<dbReference type="Pfam" id="PF00126">
    <property type="entry name" value="HTH_1"/>
    <property type="match status" value="1"/>
</dbReference>
<evidence type="ECO:0000313" key="6">
    <source>
        <dbReference type="EMBL" id="RUM96621.1"/>
    </source>
</evidence>
<comment type="similarity">
    <text evidence="1">Belongs to the LysR transcriptional regulatory family.</text>
</comment>
<comment type="caution">
    <text evidence="6">The sequence shown here is derived from an EMBL/GenBank/DDBJ whole genome shotgun (WGS) entry which is preliminary data.</text>
</comment>
<dbReference type="InterPro" id="IPR036388">
    <property type="entry name" value="WH-like_DNA-bd_sf"/>
</dbReference>
<proteinExistence type="inferred from homology"/>
<keyword evidence="2" id="KW-0805">Transcription regulation</keyword>
<reference evidence="6 7" key="1">
    <citation type="submission" date="2018-11" db="EMBL/GenBank/DDBJ databases">
        <title>Pseudaminobacter arsenicus sp. nov., an arsenic-resistant bacterium isolated from arsenic-rich aquifers.</title>
        <authorList>
            <person name="Mu Y."/>
        </authorList>
    </citation>
    <scope>NUCLEOTIDE SEQUENCE [LARGE SCALE GENOMIC DNA]</scope>
    <source>
        <strain evidence="6 7">CB3</strain>
    </source>
</reference>
<dbReference type="FunFam" id="1.10.10.10:FF:000001">
    <property type="entry name" value="LysR family transcriptional regulator"/>
    <property type="match status" value="1"/>
</dbReference>
<dbReference type="InterPro" id="IPR050950">
    <property type="entry name" value="HTH-type_LysR_regulators"/>
</dbReference>
<dbReference type="PROSITE" id="PS50931">
    <property type="entry name" value="HTH_LYSR"/>
    <property type="match status" value="1"/>
</dbReference>
<evidence type="ECO:0000259" key="5">
    <source>
        <dbReference type="PROSITE" id="PS50931"/>
    </source>
</evidence>
<gene>
    <name evidence="6" type="ORF">EET67_16670</name>
</gene>
<dbReference type="SUPFAM" id="SSF53850">
    <property type="entry name" value="Periplasmic binding protein-like II"/>
    <property type="match status" value="1"/>
</dbReference>
<keyword evidence="7" id="KW-1185">Reference proteome</keyword>
<keyword evidence="3" id="KW-0238">DNA-binding</keyword>
<dbReference type="InterPro" id="IPR005119">
    <property type="entry name" value="LysR_subst-bd"/>
</dbReference>
<dbReference type="EMBL" id="RKST01000017">
    <property type="protein sequence ID" value="RUM96621.1"/>
    <property type="molecule type" value="Genomic_DNA"/>
</dbReference>
<dbReference type="Proteomes" id="UP000281647">
    <property type="component" value="Unassembled WGS sequence"/>
</dbReference>
<protein>
    <submittedName>
        <fullName evidence="6">LysR family transcriptional regulator</fullName>
    </submittedName>
</protein>
<evidence type="ECO:0000256" key="3">
    <source>
        <dbReference type="ARBA" id="ARBA00023125"/>
    </source>
</evidence>
<keyword evidence="4" id="KW-0804">Transcription</keyword>
<evidence type="ECO:0000256" key="1">
    <source>
        <dbReference type="ARBA" id="ARBA00009437"/>
    </source>
</evidence>
<accession>A0A432V365</accession>
<dbReference type="InterPro" id="IPR036390">
    <property type="entry name" value="WH_DNA-bd_sf"/>
</dbReference>
<dbReference type="OrthoDB" id="8479357at2"/>
<dbReference type="RefSeq" id="WP_128627675.1">
    <property type="nucleotide sequence ID" value="NZ_RKST01000017.1"/>
</dbReference>
<dbReference type="InterPro" id="IPR000847">
    <property type="entry name" value="LysR_HTH_N"/>
</dbReference>
<dbReference type="GO" id="GO:0005829">
    <property type="term" value="C:cytosol"/>
    <property type="evidence" value="ECO:0007669"/>
    <property type="project" value="TreeGrafter"/>
</dbReference>
<name>A0A432V365_9HYPH</name>
<evidence type="ECO:0000256" key="4">
    <source>
        <dbReference type="ARBA" id="ARBA00023163"/>
    </source>
</evidence>
<dbReference type="Gene3D" id="3.40.190.290">
    <property type="match status" value="1"/>
</dbReference>
<organism evidence="6 7">
    <name type="scientific">Borborobacter arsenicus</name>
    <dbReference type="NCBI Taxonomy" id="1851146"/>
    <lineage>
        <taxon>Bacteria</taxon>
        <taxon>Pseudomonadati</taxon>
        <taxon>Pseudomonadota</taxon>
        <taxon>Alphaproteobacteria</taxon>
        <taxon>Hyphomicrobiales</taxon>
        <taxon>Phyllobacteriaceae</taxon>
        <taxon>Borborobacter</taxon>
    </lineage>
</organism>
<dbReference type="PANTHER" id="PTHR30419">
    <property type="entry name" value="HTH-TYPE TRANSCRIPTIONAL REGULATOR YBHD"/>
    <property type="match status" value="1"/>
</dbReference>
<dbReference type="Pfam" id="PF03466">
    <property type="entry name" value="LysR_substrate"/>
    <property type="match status" value="1"/>
</dbReference>
<dbReference type="GO" id="GO:0003677">
    <property type="term" value="F:DNA binding"/>
    <property type="evidence" value="ECO:0007669"/>
    <property type="project" value="UniProtKB-KW"/>
</dbReference>
<dbReference type="Gene3D" id="1.10.10.10">
    <property type="entry name" value="Winged helix-like DNA-binding domain superfamily/Winged helix DNA-binding domain"/>
    <property type="match status" value="1"/>
</dbReference>
<dbReference type="AlphaFoldDB" id="A0A432V365"/>
<evidence type="ECO:0000313" key="7">
    <source>
        <dbReference type="Proteomes" id="UP000281647"/>
    </source>
</evidence>
<feature type="domain" description="HTH lysR-type" evidence="5">
    <location>
        <begin position="5"/>
        <end position="62"/>
    </location>
</feature>
<evidence type="ECO:0000256" key="2">
    <source>
        <dbReference type="ARBA" id="ARBA00023015"/>
    </source>
</evidence>